<accession>A0A8S9MYJ7</accession>
<feature type="compositionally biased region" description="Basic residues" evidence="1">
    <location>
        <begin position="11"/>
        <end position="25"/>
    </location>
</feature>
<sequence>MEVDRFPTGRTLRRRNEKVAKHLKRGANEKEKESFRKRVFRIPLDKPYDEAYFTHRLWMFFRETRETEEDIRRMFSSIETHTATSIDSAQEKLTDRAEDESVDSHHGEWENDYHNPTMASHNMHTEEYDEDYEEERAIEKRATLDEEDRLLHHSFRKKKLPSINRNGSPSIDTQPHQPNHLRASTDIAYYPSIDTNDDATRDGDYSIGSWADDHHQVSYAVETAYRDQGSDELHEGFTYERLPGVAPPIRKSKPDSYADTHFTDEITLIEMPRKFSFPSIKAYNGTADPDDHVAKYRQRMLDVALPKGSREATMCKGFSSTMTGPALQWYINLPSRFIASIAVLSDKFVEQFASSRDLEKTSDSLYEILQNRAEPPRGYIARFNQEKVAIPECSIPTAISAFKRGRLLMETSTKS</sequence>
<feature type="domain" description="Retrotransposon gag" evidence="2">
    <location>
        <begin position="318"/>
        <end position="405"/>
    </location>
</feature>
<protein>
    <recommendedName>
        <fullName evidence="2">Retrotransposon gag domain-containing protein</fullName>
    </recommendedName>
</protein>
<dbReference type="PANTHER" id="PTHR33223:SF9">
    <property type="entry name" value="RETROTRANSPOSON GAG DOMAIN-CONTAINING PROTEIN"/>
    <property type="match status" value="1"/>
</dbReference>
<feature type="region of interest" description="Disordered" evidence="1">
    <location>
        <begin position="1"/>
        <end position="29"/>
    </location>
</feature>
<dbReference type="Pfam" id="PF03732">
    <property type="entry name" value="Retrotrans_gag"/>
    <property type="match status" value="1"/>
</dbReference>
<name>A0A8S9MYJ7_BRACR</name>
<dbReference type="EMBL" id="QGKX02002183">
    <property type="protein sequence ID" value="KAF3485524.1"/>
    <property type="molecule type" value="Genomic_DNA"/>
</dbReference>
<evidence type="ECO:0000259" key="2">
    <source>
        <dbReference type="Pfam" id="PF03732"/>
    </source>
</evidence>
<feature type="region of interest" description="Disordered" evidence="1">
    <location>
        <begin position="82"/>
        <end position="119"/>
    </location>
</feature>
<feature type="compositionally biased region" description="Basic and acidic residues" evidence="1">
    <location>
        <begin position="102"/>
        <end position="113"/>
    </location>
</feature>
<comment type="caution">
    <text evidence="3">The sequence shown here is derived from an EMBL/GenBank/DDBJ whole genome shotgun (WGS) entry which is preliminary data.</text>
</comment>
<gene>
    <name evidence="3" type="ORF">F2Q69_00052345</name>
</gene>
<evidence type="ECO:0000256" key="1">
    <source>
        <dbReference type="SAM" id="MobiDB-lite"/>
    </source>
</evidence>
<organism evidence="3 4">
    <name type="scientific">Brassica cretica</name>
    <name type="common">Mustard</name>
    <dbReference type="NCBI Taxonomy" id="69181"/>
    <lineage>
        <taxon>Eukaryota</taxon>
        <taxon>Viridiplantae</taxon>
        <taxon>Streptophyta</taxon>
        <taxon>Embryophyta</taxon>
        <taxon>Tracheophyta</taxon>
        <taxon>Spermatophyta</taxon>
        <taxon>Magnoliopsida</taxon>
        <taxon>eudicotyledons</taxon>
        <taxon>Gunneridae</taxon>
        <taxon>Pentapetalae</taxon>
        <taxon>rosids</taxon>
        <taxon>malvids</taxon>
        <taxon>Brassicales</taxon>
        <taxon>Brassicaceae</taxon>
        <taxon>Brassiceae</taxon>
        <taxon>Brassica</taxon>
    </lineage>
</organism>
<dbReference type="InterPro" id="IPR005162">
    <property type="entry name" value="Retrotrans_gag_dom"/>
</dbReference>
<proteinExistence type="predicted"/>
<evidence type="ECO:0000313" key="4">
    <source>
        <dbReference type="Proteomes" id="UP000712600"/>
    </source>
</evidence>
<evidence type="ECO:0000313" key="3">
    <source>
        <dbReference type="EMBL" id="KAF3485524.1"/>
    </source>
</evidence>
<dbReference type="PANTHER" id="PTHR33223">
    <property type="entry name" value="CCHC-TYPE DOMAIN-CONTAINING PROTEIN"/>
    <property type="match status" value="1"/>
</dbReference>
<dbReference type="Proteomes" id="UP000712600">
    <property type="component" value="Unassembled WGS sequence"/>
</dbReference>
<dbReference type="AlphaFoldDB" id="A0A8S9MYJ7"/>
<reference evidence="3" key="1">
    <citation type="submission" date="2019-12" db="EMBL/GenBank/DDBJ databases">
        <title>Genome sequencing and annotation of Brassica cretica.</title>
        <authorList>
            <person name="Studholme D.J."/>
            <person name="Sarris P."/>
        </authorList>
    </citation>
    <scope>NUCLEOTIDE SEQUENCE</scope>
    <source>
        <strain evidence="3">PFS-109/04</strain>
        <tissue evidence="3">Leaf</tissue>
    </source>
</reference>